<sequence>MIRHIRWVVHACLVFMIIPCSILFVLYIPNYHIDKFKLSRKDWFHEQTSTAAIFNSTRNLKKKSSYMDYARFGLYKNVERMASLTHKTRFNQRSNGSLLSFPKLNSGHRDVSLQESSINDRKFESGHIKTVVVKTGNGTDRSRGHGHGQRHASDDVARLDRKRPNYCPLWPQELVGRLSEDSFHASPLASRTREAVDSGGQYRPGGCVPREKVAVIIPYRDREQNLKVQLHHLHSVLQRQNLQYGIYVVEMAYPTPFNRGLLANVGFLVASDVIPYTCYVIHDVDLLVMDDRNLYRCGRVPRHLLAHSTKYGKLPYVAYFGGVVALKERHLRAVNGFSNLYFGWGGEDDDLLTRIFQVNLHISRPKPLIGGFYALQHQKDSGNPVNQKRDILLKSAKERMFKDGISSVQYTLLALEKRPLFTWVYIAVNETDIPKKFQEYFQR</sequence>
<dbReference type="EMBL" id="JAIWYP010000004">
    <property type="protein sequence ID" value="KAH3840579.1"/>
    <property type="molecule type" value="Genomic_DNA"/>
</dbReference>
<proteinExistence type="inferred from homology"/>
<dbReference type="EC" id="2.4.1.-" evidence="11"/>
<dbReference type="InterPro" id="IPR027791">
    <property type="entry name" value="Galactosyl_T_C"/>
</dbReference>
<comment type="caution">
    <text evidence="15">The sequence shown here is derived from an EMBL/GenBank/DDBJ whole genome shotgun (WGS) entry which is preliminary data.</text>
</comment>
<protein>
    <recommendedName>
        <fullName evidence="11">Beta-1,4-galactosyltransferase</fullName>
        <ecNumber evidence="11">2.4.1.-</ecNumber>
    </recommendedName>
</protein>
<dbReference type="Pfam" id="PF02709">
    <property type="entry name" value="Glyco_transf_7C"/>
    <property type="match status" value="1"/>
</dbReference>
<dbReference type="GO" id="GO:0005794">
    <property type="term" value="C:Golgi apparatus"/>
    <property type="evidence" value="ECO:0007669"/>
    <property type="project" value="TreeGrafter"/>
</dbReference>
<comment type="pathway">
    <text evidence="2 11">Protein modification; protein glycosylation.</text>
</comment>
<dbReference type="GO" id="GO:0005975">
    <property type="term" value="P:carbohydrate metabolic process"/>
    <property type="evidence" value="ECO:0007669"/>
    <property type="project" value="InterPro"/>
</dbReference>
<evidence type="ECO:0000259" key="14">
    <source>
        <dbReference type="Pfam" id="PF13733"/>
    </source>
</evidence>
<evidence type="ECO:0000256" key="3">
    <source>
        <dbReference type="ARBA" id="ARBA00005735"/>
    </source>
</evidence>
<reference evidence="15" key="2">
    <citation type="submission" date="2020-11" db="EMBL/GenBank/DDBJ databases">
        <authorList>
            <person name="McCartney M.A."/>
            <person name="Auch B."/>
            <person name="Kono T."/>
            <person name="Mallez S."/>
            <person name="Becker A."/>
            <person name="Gohl D.M."/>
            <person name="Silverstein K.A.T."/>
            <person name="Koren S."/>
            <person name="Bechman K.B."/>
            <person name="Herman A."/>
            <person name="Abrahante J.E."/>
            <person name="Garbe J."/>
        </authorList>
    </citation>
    <scope>NUCLEOTIDE SEQUENCE</scope>
    <source>
        <strain evidence="15">Duluth1</strain>
        <tissue evidence="15">Whole animal</tissue>
    </source>
</reference>
<dbReference type="GO" id="GO:0016020">
    <property type="term" value="C:membrane"/>
    <property type="evidence" value="ECO:0007669"/>
    <property type="project" value="UniProtKB-SubCell"/>
</dbReference>
<keyword evidence="6 11" id="KW-0812">Transmembrane</keyword>
<evidence type="ECO:0000256" key="10">
    <source>
        <dbReference type="ARBA" id="ARBA00023180"/>
    </source>
</evidence>
<evidence type="ECO:0000256" key="6">
    <source>
        <dbReference type="ARBA" id="ARBA00022692"/>
    </source>
</evidence>
<evidence type="ECO:0000256" key="9">
    <source>
        <dbReference type="ARBA" id="ARBA00023136"/>
    </source>
</evidence>
<evidence type="ECO:0000256" key="11">
    <source>
        <dbReference type="RuleBase" id="RU368121"/>
    </source>
</evidence>
<evidence type="ECO:0000259" key="13">
    <source>
        <dbReference type="Pfam" id="PF02709"/>
    </source>
</evidence>
<comment type="similarity">
    <text evidence="3 11">Belongs to the glycosyltransferase 7 family.</text>
</comment>
<dbReference type="InterPro" id="IPR003859">
    <property type="entry name" value="Galactosyl_T"/>
</dbReference>
<dbReference type="SUPFAM" id="SSF53448">
    <property type="entry name" value="Nucleotide-diphospho-sugar transferases"/>
    <property type="match status" value="1"/>
</dbReference>
<keyword evidence="5 11" id="KW-0808">Transferase</keyword>
<dbReference type="InterPro" id="IPR029044">
    <property type="entry name" value="Nucleotide-diphossugar_trans"/>
</dbReference>
<comment type="subcellular location">
    <subcellularLocation>
        <location evidence="1">Membrane</location>
        <topology evidence="1">Single-pass type II membrane protein</topology>
    </subcellularLocation>
</comment>
<evidence type="ECO:0000256" key="8">
    <source>
        <dbReference type="ARBA" id="ARBA00022989"/>
    </source>
</evidence>
<dbReference type="PANTHER" id="PTHR19300">
    <property type="entry name" value="BETA-1,4-GALACTOSYLTRANSFERASE"/>
    <property type="match status" value="1"/>
</dbReference>
<feature type="domain" description="Galactosyltransferase N-terminal" evidence="14">
    <location>
        <begin position="167"/>
        <end position="297"/>
    </location>
</feature>
<reference evidence="15" key="1">
    <citation type="journal article" date="2019" name="bioRxiv">
        <title>The Genome of the Zebra Mussel, Dreissena polymorpha: A Resource for Invasive Species Research.</title>
        <authorList>
            <person name="McCartney M.A."/>
            <person name="Auch B."/>
            <person name="Kono T."/>
            <person name="Mallez S."/>
            <person name="Zhang Y."/>
            <person name="Obille A."/>
            <person name="Becker A."/>
            <person name="Abrahante J.E."/>
            <person name="Garbe J."/>
            <person name="Badalamenti J.P."/>
            <person name="Herman A."/>
            <person name="Mangelson H."/>
            <person name="Liachko I."/>
            <person name="Sullivan S."/>
            <person name="Sone E.D."/>
            <person name="Koren S."/>
            <person name="Silverstein K.A.T."/>
            <person name="Beckman K.B."/>
            <person name="Gohl D.M."/>
        </authorList>
    </citation>
    <scope>NUCLEOTIDE SEQUENCE</scope>
    <source>
        <strain evidence="15">Duluth1</strain>
        <tissue evidence="15">Whole animal</tissue>
    </source>
</reference>
<evidence type="ECO:0000256" key="5">
    <source>
        <dbReference type="ARBA" id="ARBA00022679"/>
    </source>
</evidence>
<keyword evidence="8 11" id="KW-1133">Transmembrane helix</keyword>
<dbReference type="Proteomes" id="UP000828390">
    <property type="component" value="Unassembled WGS sequence"/>
</dbReference>
<evidence type="ECO:0000256" key="1">
    <source>
        <dbReference type="ARBA" id="ARBA00004606"/>
    </source>
</evidence>
<evidence type="ECO:0000313" key="15">
    <source>
        <dbReference type="EMBL" id="KAH3840579.1"/>
    </source>
</evidence>
<evidence type="ECO:0000256" key="7">
    <source>
        <dbReference type="ARBA" id="ARBA00022968"/>
    </source>
</evidence>
<keyword evidence="9 11" id="KW-0472">Membrane</keyword>
<dbReference type="InterPro" id="IPR027995">
    <property type="entry name" value="Galactosyl_T_N"/>
</dbReference>
<feature type="domain" description="Galactosyltransferase C-terminal" evidence="13">
    <location>
        <begin position="309"/>
        <end position="378"/>
    </location>
</feature>
<keyword evidence="16" id="KW-1185">Reference proteome</keyword>
<feature type="region of interest" description="Disordered" evidence="12">
    <location>
        <begin position="136"/>
        <end position="158"/>
    </location>
</feature>
<organism evidence="15 16">
    <name type="scientific">Dreissena polymorpha</name>
    <name type="common">Zebra mussel</name>
    <name type="synonym">Mytilus polymorpha</name>
    <dbReference type="NCBI Taxonomy" id="45954"/>
    <lineage>
        <taxon>Eukaryota</taxon>
        <taxon>Metazoa</taxon>
        <taxon>Spiralia</taxon>
        <taxon>Lophotrochozoa</taxon>
        <taxon>Mollusca</taxon>
        <taxon>Bivalvia</taxon>
        <taxon>Autobranchia</taxon>
        <taxon>Heteroconchia</taxon>
        <taxon>Euheterodonta</taxon>
        <taxon>Imparidentia</taxon>
        <taxon>Neoheterodontei</taxon>
        <taxon>Myida</taxon>
        <taxon>Dreissenoidea</taxon>
        <taxon>Dreissenidae</taxon>
        <taxon>Dreissena</taxon>
    </lineage>
</organism>
<evidence type="ECO:0000256" key="2">
    <source>
        <dbReference type="ARBA" id="ARBA00004922"/>
    </source>
</evidence>
<comment type="function">
    <text evidence="11">Catalyses the transfer of galactose onto proteins or lipids.</text>
</comment>
<dbReference type="GO" id="GO:0008378">
    <property type="term" value="F:galactosyltransferase activity"/>
    <property type="evidence" value="ECO:0007669"/>
    <property type="project" value="TreeGrafter"/>
</dbReference>
<dbReference type="AlphaFoldDB" id="A0A9D4KJD3"/>
<evidence type="ECO:0000256" key="4">
    <source>
        <dbReference type="ARBA" id="ARBA00022676"/>
    </source>
</evidence>
<keyword evidence="10 11" id="KW-0325">Glycoprotein</keyword>
<keyword evidence="4 11" id="KW-0328">Glycosyltransferase</keyword>
<accession>A0A9D4KJD3</accession>
<dbReference type="CDD" id="cd00899">
    <property type="entry name" value="b4GalT"/>
    <property type="match status" value="1"/>
</dbReference>
<gene>
    <name evidence="15" type="ORF">DPMN_114029</name>
</gene>
<evidence type="ECO:0000256" key="12">
    <source>
        <dbReference type="SAM" id="MobiDB-lite"/>
    </source>
</evidence>
<evidence type="ECO:0000313" key="16">
    <source>
        <dbReference type="Proteomes" id="UP000828390"/>
    </source>
</evidence>
<dbReference type="Pfam" id="PF13733">
    <property type="entry name" value="Glyco_transf_7N"/>
    <property type="match status" value="1"/>
</dbReference>
<dbReference type="PANTHER" id="PTHR19300:SF57">
    <property type="entry name" value="BETA-1,4-N-ACETYLGALACTOSAMINYLTRANSFERASE"/>
    <property type="match status" value="1"/>
</dbReference>
<name>A0A9D4KJD3_DREPO</name>
<feature type="transmembrane region" description="Helical" evidence="11">
    <location>
        <begin position="7"/>
        <end position="28"/>
    </location>
</feature>
<dbReference type="Gene3D" id="3.90.550.10">
    <property type="entry name" value="Spore Coat Polysaccharide Biosynthesis Protein SpsA, Chain A"/>
    <property type="match status" value="1"/>
</dbReference>
<keyword evidence="7 11" id="KW-0735">Signal-anchor</keyword>
<dbReference type="PRINTS" id="PR02050">
    <property type="entry name" value="B14GALTRFASE"/>
</dbReference>